<evidence type="ECO:0000313" key="1">
    <source>
        <dbReference type="EMBL" id="CAG8710426.1"/>
    </source>
</evidence>
<reference evidence="1 2" key="1">
    <citation type="submission" date="2021-06" db="EMBL/GenBank/DDBJ databases">
        <authorList>
            <person name="Kallberg Y."/>
            <person name="Tangrot J."/>
            <person name="Rosling A."/>
        </authorList>
    </citation>
    <scope>NUCLEOTIDE SEQUENCE [LARGE SCALE GENOMIC DNA]</scope>
    <source>
        <strain evidence="1 2">120-4 pot B 10/14</strain>
    </source>
</reference>
<protein>
    <submittedName>
        <fullName evidence="1">11885_t:CDS:1</fullName>
    </submittedName>
</protein>
<gene>
    <name evidence="1" type="ORF">GMARGA_LOCUS12710</name>
</gene>
<dbReference type="EMBL" id="CAJVQB010007866">
    <property type="protein sequence ID" value="CAG8710426.1"/>
    <property type="molecule type" value="Genomic_DNA"/>
</dbReference>
<dbReference type="Proteomes" id="UP000789901">
    <property type="component" value="Unassembled WGS sequence"/>
</dbReference>
<sequence length="173" mass="19970">MSNEVIIASQNLQISKTTPDNNNRARRKLNTENAKVGQAKNVKESSRLKRRIIKHGELAVINREKKRQYSRESNAKTYGTITRRRKSEELQNNKGIPVELKKNKTDAAQHNMDEEINLFLEEQKNIFRSILRVNSSQLQNTKEDTRAHNSSTVKINRICKGKDKEIIAESSKK</sequence>
<keyword evidence="2" id="KW-1185">Reference proteome</keyword>
<organism evidence="1 2">
    <name type="scientific">Gigaspora margarita</name>
    <dbReference type="NCBI Taxonomy" id="4874"/>
    <lineage>
        <taxon>Eukaryota</taxon>
        <taxon>Fungi</taxon>
        <taxon>Fungi incertae sedis</taxon>
        <taxon>Mucoromycota</taxon>
        <taxon>Glomeromycotina</taxon>
        <taxon>Glomeromycetes</taxon>
        <taxon>Diversisporales</taxon>
        <taxon>Gigasporaceae</taxon>
        <taxon>Gigaspora</taxon>
    </lineage>
</organism>
<feature type="non-terminal residue" evidence="1">
    <location>
        <position position="173"/>
    </location>
</feature>
<comment type="caution">
    <text evidence="1">The sequence shown here is derived from an EMBL/GenBank/DDBJ whole genome shotgun (WGS) entry which is preliminary data.</text>
</comment>
<accession>A0ABN7V2C7</accession>
<evidence type="ECO:0000313" key="2">
    <source>
        <dbReference type="Proteomes" id="UP000789901"/>
    </source>
</evidence>
<name>A0ABN7V2C7_GIGMA</name>
<proteinExistence type="predicted"/>